<dbReference type="Proteomes" id="UP000095712">
    <property type="component" value="Unassembled WGS sequence"/>
</dbReference>
<keyword evidence="4" id="KW-1185">Reference proteome</keyword>
<evidence type="ECO:0000313" key="3">
    <source>
        <dbReference type="Proteomes" id="UP000095712"/>
    </source>
</evidence>
<evidence type="ECO:0000313" key="1">
    <source>
        <dbReference type="EMBL" id="CUP34474.1"/>
    </source>
</evidence>
<reference evidence="2 4" key="2">
    <citation type="journal article" date="2020" name="Cell Host Microbe">
        <title>Functional and Genomic Variation between Human-Derived Isolates of Lachnospiraceae Reveals Inter- and Intra-Species Diversity.</title>
        <authorList>
            <person name="Sorbara M.T."/>
            <person name="Littmann E.R."/>
            <person name="Fontana E."/>
            <person name="Moody T.U."/>
            <person name="Kohout C.E."/>
            <person name="Gjonbalaj M."/>
            <person name="Eaton V."/>
            <person name="Seok R."/>
            <person name="Leiner I.M."/>
            <person name="Pamer E.G."/>
        </authorList>
    </citation>
    <scope>NUCLEOTIDE SEQUENCE [LARGE SCALE GENOMIC DNA]</scope>
    <source>
        <strain evidence="2 4">MSK.20.11</strain>
    </source>
</reference>
<proteinExistence type="predicted"/>
<dbReference type="EMBL" id="JAAIPF010000085">
    <property type="protein sequence ID" value="NSF75427.1"/>
    <property type="molecule type" value="Genomic_DNA"/>
</dbReference>
<evidence type="ECO:0000313" key="2">
    <source>
        <dbReference type="EMBL" id="NSF75427.1"/>
    </source>
</evidence>
<dbReference type="RefSeq" id="WP_022381278.1">
    <property type="nucleotide sequence ID" value="NZ_AP031426.1"/>
</dbReference>
<dbReference type="Proteomes" id="UP000822152">
    <property type="component" value="Unassembled WGS sequence"/>
</dbReference>
<accession>A0A174MDW5</accession>
<gene>
    <name evidence="1" type="ORF">ERS852523_01325</name>
    <name evidence="2" type="ORF">G4952_16880</name>
</gene>
<organism evidence="1 3">
    <name type="scientific">Blautia wexlerae</name>
    <dbReference type="NCBI Taxonomy" id="418240"/>
    <lineage>
        <taxon>Bacteria</taxon>
        <taxon>Bacillati</taxon>
        <taxon>Bacillota</taxon>
        <taxon>Clostridia</taxon>
        <taxon>Lachnospirales</taxon>
        <taxon>Lachnospiraceae</taxon>
        <taxon>Blautia</taxon>
    </lineage>
</organism>
<reference evidence="2" key="3">
    <citation type="submission" date="2020-02" db="EMBL/GenBank/DDBJ databases">
        <authorList>
            <person name="Littmann E."/>
            <person name="Sorbara M."/>
        </authorList>
    </citation>
    <scope>NUCLEOTIDE SEQUENCE</scope>
    <source>
        <strain evidence="2">MSK.20.11</strain>
    </source>
</reference>
<sequence>MLTEYYFAVRYGDIIILLYHEDMMSVWELLFKNSQKEKALKRFLEYCYMIDVKVAFEGLKGEKTKGLKATLKFAKEHDMCMTEAQIQGANNM</sequence>
<protein>
    <submittedName>
        <fullName evidence="1">Uncharacterized protein</fullName>
    </submittedName>
</protein>
<evidence type="ECO:0000313" key="4">
    <source>
        <dbReference type="Proteomes" id="UP000822152"/>
    </source>
</evidence>
<name>A0A174MDW5_9FIRM</name>
<dbReference type="GeneID" id="75079976"/>
<dbReference type="OrthoDB" id="3035548at2"/>
<reference evidence="1 3" key="1">
    <citation type="submission" date="2015-09" db="EMBL/GenBank/DDBJ databases">
        <authorList>
            <consortium name="Pathogen Informatics"/>
        </authorList>
    </citation>
    <scope>NUCLEOTIDE SEQUENCE [LARGE SCALE GENOMIC DNA]</scope>
    <source>
        <strain evidence="1 3">2789STDY5834911</strain>
    </source>
</reference>
<dbReference type="AlphaFoldDB" id="A0A174MDW5"/>
<dbReference type="EMBL" id="CZAW01000010">
    <property type="protein sequence ID" value="CUP34474.1"/>
    <property type="molecule type" value="Genomic_DNA"/>
</dbReference>